<keyword evidence="2" id="KW-1185">Reference proteome</keyword>
<name>A0A0C2CU44_9BILA</name>
<gene>
    <name evidence="1" type="ORF">ANCDUO_16558</name>
</gene>
<feature type="non-terminal residue" evidence="1">
    <location>
        <position position="1"/>
    </location>
</feature>
<proteinExistence type="predicted"/>
<sequence length="61" mass="7436">ILDSDQWTLAEREQFPYYFNKREQRKKELLSHWSKIEKAWDDEIASIQTVLPKEKPTTKEL</sequence>
<evidence type="ECO:0000313" key="2">
    <source>
        <dbReference type="Proteomes" id="UP000054047"/>
    </source>
</evidence>
<dbReference type="EMBL" id="KN741525">
    <property type="protein sequence ID" value="KIH53317.1"/>
    <property type="molecule type" value="Genomic_DNA"/>
</dbReference>
<dbReference type="OrthoDB" id="13598at2759"/>
<evidence type="ECO:0000313" key="1">
    <source>
        <dbReference type="EMBL" id="KIH53317.1"/>
    </source>
</evidence>
<reference evidence="1 2" key="1">
    <citation type="submission" date="2013-12" db="EMBL/GenBank/DDBJ databases">
        <title>Draft genome of the parsitic nematode Ancylostoma duodenale.</title>
        <authorList>
            <person name="Mitreva M."/>
        </authorList>
    </citation>
    <scope>NUCLEOTIDE SEQUENCE [LARGE SCALE GENOMIC DNA]</scope>
    <source>
        <strain evidence="1 2">Zhejiang</strain>
    </source>
</reference>
<protein>
    <submittedName>
        <fullName evidence="1">Uncharacterized protein</fullName>
    </submittedName>
</protein>
<accession>A0A0C2CU44</accession>
<dbReference type="Proteomes" id="UP000054047">
    <property type="component" value="Unassembled WGS sequence"/>
</dbReference>
<dbReference type="AlphaFoldDB" id="A0A0C2CU44"/>
<organism evidence="1 2">
    <name type="scientific">Ancylostoma duodenale</name>
    <dbReference type="NCBI Taxonomy" id="51022"/>
    <lineage>
        <taxon>Eukaryota</taxon>
        <taxon>Metazoa</taxon>
        <taxon>Ecdysozoa</taxon>
        <taxon>Nematoda</taxon>
        <taxon>Chromadorea</taxon>
        <taxon>Rhabditida</taxon>
        <taxon>Rhabditina</taxon>
        <taxon>Rhabditomorpha</taxon>
        <taxon>Strongyloidea</taxon>
        <taxon>Ancylostomatidae</taxon>
        <taxon>Ancylostomatinae</taxon>
        <taxon>Ancylostoma</taxon>
    </lineage>
</organism>